<dbReference type="GO" id="GO:0051536">
    <property type="term" value="F:iron-sulfur cluster binding"/>
    <property type="evidence" value="ECO:0007669"/>
    <property type="project" value="UniProtKB-KW"/>
</dbReference>
<keyword evidence="3" id="KW-0479">Metal-binding</keyword>
<keyword evidence="5" id="KW-0411">Iron-sulfur</keyword>
<evidence type="ECO:0000256" key="2">
    <source>
        <dbReference type="ARBA" id="ARBA00022691"/>
    </source>
</evidence>
<evidence type="ECO:0000259" key="6">
    <source>
        <dbReference type="PROSITE" id="PS51918"/>
    </source>
</evidence>
<dbReference type="GO" id="GO:0003824">
    <property type="term" value="F:catalytic activity"/>
    <property type="evidence" value="ECO:0007669"/>
    <property type="project" value="InterPro"/>
</dbReference>
<dbReference type="SFLD" id="SFLDS00029">
    <property type="entry name" value="Radical_SAM"/>
    <property type="match status" value="1"/>
</dbReference>
<dbReference type="SUPFAM" id="SSF102114">
    <property type="entry name" value="Radical SAM enzymes"/>
    <property type="match status" value="1"/>
</dbReference>
<dbReference type="Pfam" id="PF04055">
    <property type="entry name" value="Radical_SAM"/>
    <property type="match status" value="1"/>
</dbReference>
<dbReference type="InterPro" id="IPR007197">
    <property type="entry name" value="rSAM"/>
</dbReference>
<dbReference type="PANTHER" id="PTHR11228:SF7">
    <property type="entry name" value="PQQA PEPTIDE CYCLASE"/>
    <property type="match status" value="1"/>
</dbReference>
<dbReference type="AlphaFoldDB" id="A0A4V2YZG4"/>
<evidence type="ECO:0000256" key="1">
    <source>
        <dbReference type="ARBA" id="ARBA00001966"/>
    </source>
</evidence>
<dbReference type="PROSITE" id="PS51918">
    <property type="entry name" value="RADICAL_SAM"/>
    <property type="match status" value="1"/>
</dbReference>
<dbReference type="Gene3D" id="3.20.20.70">
    <property type="entry name" value="Aldolase class I"/>
    <property type="match status" value="1"/>
</dbReference>
<proteinExistence type="predicted"/>
<sequence>MNNENYISQTISVSYGKQESAIVPQTKMKQSLVSGWRKKFAVLSFRLTIIGIAIKSYNNPWNWIYIPLSLIKLRRKTLGQHYLTKLACVDNRYYWGLYAPGWNGIAFQKFIAAEMNHIIPVKQKVNRFINTYVAITKKCSLQCEHCYEWENLNKKETLSPPQLKRIVAKIQEQGVSQIHFSGGEPLLKMDLLIDILCSAKKETDFWVLTSGFKLTSTNAKKLKKAGLNGVMISLDHFEPEKHNQFRGFKEAFYWVENGVQNAIDNQLVVALSLCTTKEFTTLDNLYTYANLAKKMGVSFIQFLEPKAVGHYSGKDIFLSDNQIKMLEDFYLEMNYNPKYKEYPLISYHGYYQRRQGFFAAGNRSLYVDPDGDINACPFCQTKTGNVLDDDFENSILKLQNLGCHQFNAKQN</sequence>
<evidence type="ECO:0000256" key="5">
    <source>
        <dbReference type="ARBA" id="ARBA00023014"/>
    </source>
</evidence>
<gene>
    <name evidence="7" type="ORF">E0F76_10130</name>
</gene>
<accession>A0A4V2YZG4</accession>
<dbReference type="RefSeq" id="WP_132005100.1">
    <property type="nucleotide sequence ID" value="NZ_SMFK01000005.1"/>
</dbReference>
<dbReference type="Proteomes" id="UP000295479">
    <property type="component" value="Unassembled WGS sequence"/>
</dbReference>
<evidence type="ECO:0000313" key="7">
    <source>
        <dbReference type="EMBL" id="TDD96987.1"/>
    </source>
</evidence>
<protein>
    <submittedName>
        <fullName evidence="7">Radical SAM protein</fullName>
    </submittedName>
</protein>
<keyword evidence="4" id="KW-0408">Iron</keyword>
<dbReference type="CDD" id="cd01335">
    <property type="entry name" value="Radical_SAM"/>
    <property type="match status" value="1"/>
</dbReference>
<dbReference type="InterPro" id="IPR050377">
    <property type="entry name" value="Radical_SAM_PqqE_MftC-like"/>
</dbReference>
<dbReference type="EMBL" id="SMFK01000005">
    <property type="protein sequence ID" value="TDD96987.1"/>
    <property type="molecule type" value="Genomic_DNA"/>
</dbReference>
<evidence type="ECO:0000256" key="3">
    <source>
        <dbReference type="ARBA" id="ARBA00022723"/>
    </source>
</evidence>
<keyword evidence="8" id="KW-1185">Reference proteome</keyword>
<dbReference type="InterPro" id="IPR058240">
    <property type="entry name" value="rSAM_sf"/>
</dbReference>
<dbReference type="InterPro" id="IPR013785">
    <property type="entry name" value="Aldolase_TIM"/>
</dbReference>
<evidence type="ECO:0000313" key="8">
    <source>
        <dbReference type="Proteomes" id="UP000295479"/>
    </source>
</evidence>
<feature type="domain" description="Radical SAM core" evidence="6">
    <location>
        <begin position="121"/>
        <end position="336"/>
    </location>
</feature>
<evidence type="ECO:0000256" key="4">
    <source>
        <dbReference type="ARBA" id="ARBA00023004"/>
    </source>
</evidence>
<dbReference type="SFLD" id="SFLDG01067">
    <property type="entry name" value="SPASM/twitch_domain_containing"/>
    <property type="match status" value="1"/>
</dbReference>
<dbReference type="SFLD" id="SFLDG01386">
    <property type="entry name" value="main_SPASM_domain-containing"/>
    <property type="match status" value="1"/>
</dbReference>
<keyword evidence="2" id="KW-0949">S-adenosyl-L-methionine</keyword>
<comment type="caution">
    <text evidence="7">The sequence shown here is derived from an EMBL/GenBank/DDBJ whole genome shotgun (WGS) entry which is preliminary data.</text>
</comment>
<reference evidence="7 8" key="1">
    <citation type="submission" date="2019-03" db="EMBL/GenBank/DDBJ databases">
        <title>Flavobacterium AR-3-4 sp. nov. isolated from arctic soil.</title>
        <authorList>
            <person name="Chaudhary D.K."/>
        </authorList>
    </citation>
    <scope>NUCLEOTIDE SEQUENCE [LARGE SCALE GENOMIC DNA]</scope>
    <source>
        <strain evidence="7 8">AR-3-4</strain>
    </source>
</reference>
<dbReference type="OrthoDB" id="9763993at2"/>
<dbReference type="PANTHER" id="PTHR11228">
    <property type="entry name" value="RADICAL SAM DOMAIN PROTEIN"/>
    <property type="match status" value="1"/>
</dbReference>
<name>A0A4V2YZG4_9FLAO</name>
<comment type="cofactor">
    <cofactor evidence="1">
        <name>[4Fe-4S] cluster</name>
        <dbReference type="ChEBI" id="CHEBI:49883"/>
    </cofactor>
</comment>
<dbReference type="GO" id="GO:0046872">
    <property type="term" value="F:metal ion binding"/>
    <property type="evidence" value="ECO:0007669"/>
    <property type="project" value="UniProtKB-KW"/>
</dbReference>
<organism evidence="7 8">
    <name type="scientific">Flavobacterium cellulosilyticum</name>
    <dbReference type="NCBI Taxonomy" id="2541731"/>
    <lineage>
        <taxon>Bacteria</taxon>
        <taxon>Pseudomonadati</taxon>
        <taxon>Bacteroidota</taxon>
        <taxon>Flavobacteriia</taxon>
        <taxon>Flavobacteriales</taxon>
        <taxon>Flavobacteriaceae</taxon>
        <taxon>Flavobacterium</taxon>
    </lineage>
</organism>